<dbReference type="GO" id="GO:0008983">
    <property type="term" value="F:protein-glutamate O-methyltransferase activity"/>
    <property type="evidence" value="ECO:0007669"/>
    <property type="project" value="UniProtKB-EC"/>
</dbReference>
<organism evidence="2 3">
    <name type="scientific">Desulfurivibrio alkaliphilus (strain DSM 19089 / UNIQEM U267 / AHT2)</name>
    <dbReference type="NCBI Taxonomy" id="589865"/>
    <lineage>
        <taxon>Bacteria</taxon>
        <taxon>Pseudomonadati</taxon>
        <taxon>Thermodesulfobacteriota</taxon>
        <taxon>Desulfobulbia</taxon>
        <taxon>Desulfobulbales</taxon>
        <taxon>Desulfobulbaceae</taxon>
        <taxon>Desulfurivibrio</taxon>
    </lineage>
</organism>
<dbReference type="PRINTS" id="PR00996">
    <property type="entry name" value="CHERMTFRASE"/>
</dbReference>
<dbReference type="PROSITE" id="PS50123">
    <property type="entry name" value="CHER"/>
    <property type="match status" value="1"/>
</dbReference>
<dbReference type="SUPFAM" id="SSF47757">
    <property type="entry name" value="Chemotaxis receptor methyltransferase CheR, N-terminal domain"/>
    <property type="match status" value="1"/>
</dbReference>
<dbReference type="KEGG" id="dak:DaAHT2_1332"/>
<protein>
    <submittedName>
        <fullName evidence="2">MCP methyltransferase, CheR-type</fullName>
        <ecNumber evidence="2">2.1.1.80</ecNumber>
    </submittedName>
</protein>
<dbReference type="InterPro" id="IPR000780">
    <property type="entry name" value="CheR_MeTrfase"/>
</dbReference>
<dbReference type="RefSeq" id="WP_013163555.1">
    <property type="nucleotide sequence ID" value="NC_014216.1"/>
</dbReference>
<dbReference type="InParanoid" id="D6Z3A2"/>
<dbReference type="EMBL" id="CP001940">
    <property type="protein sequence ID" value="ADH86027.1"/>
    <property type="molecule type" value="Genomic_DNA"/>
</dbReference>
<dbReference type="PANTHER" id="PTHR24422:SF8">
    <property type="entry name" value="CHEMOTAXIS PROTEIN"/>
    <property type="match status" value="1"/>
</dbReference>
<dbReference type="SUPFAM" id="SSF53335">
    <property type="entry name" value="S-adenosyl-L-methionine-dependent methyltransferases"/>
    <property type="match status" value="1"/>
</dbReference>
<accession>D6Z3A2</accession>
<name>D6Z3A2_DESAT</name>
<sequence length="284" mass="33521">MSLEREELADEAKEIEELEINLLLEAIYQRYGYDFRDYARAHLRRRLRHRLELSGLSDLGAMQHRLLCQRDFFEQLLRDLSINVTEMFRDPAAYRRIREDVVPLLKTYPYVKIWHAGCATGEEVYSTAILLHEEGLLERCRIYATDFNRVALQKAKEGVYPLERARQYNSNYQKSGGRASLVDYYRTDSESMLLKSWLRKQMVFADHNLVTDGVFSEMQLVVCRNVVIYFNRDLQERIFTTFHQSLCPGGFLWLGAKESLKLMKIGEKFSELYGSEKIFKKRLQ</sequence>
<evidence type="ECO:0000313" key="3">
    <source>
        <dbReference type="Proteomes" id="UP000001508"/>
    </source>
</evidence>
<dbReference type="STRING" id="589865.DaAHT2_1332"/>
<gene>
    <name evidence="2" type="ordered locus">DaAHT2_1332</name>
</gene>
<dbReference type="Proteomes" id="UP000001508">
    <property type="component" value="Chromosome"/>
</dbReference>
<dbReference type="SMART" id="SM00138">
    <property type="entry name" value="MeTrc"/>
    <property type="match status" value="1"/>
</dbReference>
<dbReference type="PANTHER" id="PTHR24422">
    <property type="entry name" value="CHEMOTAXIS PROTEIN METHYLTRANSFERASE"/>
    <property type="match status" value="1"/>
</dbReference>
<dbReference type="InterPro" id="IPR022642">
    <property type="entry name" value="CheR_C"/>
</dbReference>
<feature type="domain" description="CheR-type methyltransferase" evidence="1">
    <location>
        <begin position="8"/>
        <end position="260"/>
    </location>
</feature>
<dbReference type="InterPro" id="IPR050903">
    <property type="entry name" value="Bact_Chemotaxis_MeTrfase"/>
</dbReference>
<dbReference type="AlphaFoldDB" id="D6Z3A2"/>
<dbReference type="EC" id="2.1.1.80" evidence="2"/>
<proteinExistence type="predicted"/>
<dbReference type="InterPro" id="IPR022641">
    <property type="entry name" value="CheR_N"/>
</dbReference>
<dbReference type="HOGENOM" id="CLU_025854_1_0_7"/>
<dbReference type="Pfam" id="PF01739">
    <property type="entry name" value="CheR"/>
    <property type="match status" value="1"/>
</dbReference>
<dbReference type="Pfam" id="PF03705">
    <property type="entry name" value="CheR_N"/>
    <property type="match status" value="1"/>
</dbReference>
<dbReference type="Gene3D" id="3.40.50.150">
    <property type="entry name" value="Vaccinia Virus protein VP39"/>
    <property type="match status" value="1"/>
</dbReference>
<keyword evidence="2" id="KW-0489">Methyltransferase</keyword>
<dbReference type="eggNOG" id="COG1352">
    <property type="taxonomic scope" value="Bacteria"/>
</dbReference>
<dbReference type="InterPro" id="IPR029063">
    <property type="entry name" value="SAM-dependent_MTases_sf"/>
</dbReference>
<dbReference type="GO" id="GO:0032259">
    <property type="term" value="P:methylation"/>
    <property type="evidence" value="ECO:0007669"/>
    <property type="project" value="UniProtKB-KW"/>
</dbReference>
<dbReference type="OrthoDB" id="9786165at2"/>
<keyword evidence="3" id="KW-1185">Reference proteome</keyword>
<keyword evidence="2" id="KW-0808">Transferase</keyword>
<evidence type="ECO:0000313" key="2">
    <source>
        <dbReference type="EMBL" id="ADH86027.1"/>
    </source>
</evidence>
<evidence type="ECO:0000259" key="1">
    <source>
        <dbReference type="PROSITE" id="PS50123"/>
    </source>
</evidence>
<reference evidence="3" key="1">
    <citation type="submission" date="2010-02" db="EMBL/GenBank/DDBJ databases">
        <title>Complete sequence of Desulfurivibrio alkaliphilus AHT2.</title>
        <authorList>
            <consortium name="US DOE Joint Genome Institute"/>
            <person name="Pitluck S."/>
            <person name="Chertkov O."/>
            <person name="Detter J.C."/>
            <person name="Han C."/>
            <person name="Tapia R."/>
            <person name="Larimer F."/>
            <person name="Land M."/>
            <person name="Hauser L."/>
            <person name="Kyrpides N."/>
            <person name="Mikhailova N."/>
            <person name="Sorokin D.Y."/>
            <person name="Muyzer G."/>
            <person name="Woyke T."/>
        </authorList>
    </citation>
    <scope>NUCLEOTIDE SEQUENCE [LARGE SCALE GENOMIC DNA]</scope>
    <source>
        <strain evidence="3">DSM 19089 / UNIQEM U267 / AHT2</strain>
    </source>
</reference>